<keyword evidence="3" id="KW-1185">Reference proteome</keyword>
<dbReference type="Pfam" id="PF00753">
    <property type="entry name" value="Lactamase_B"/>
    <property type="match status" value="1"/>
</dbReference>
<dbReference type="InterPro" id="IPR001279">
    <property type="entry name" value="Metallo-B-lactamas"/>
</dbReference>
<protein>
    <submittedName>
        <fullName evidence="2">MBL fold metallo-hydrolase</fullName>
    </submittedName>
</protein>
<dbReference type="CDD" id="cd16282">
    <property type="entry name" value="metallo-hydrolase-like_MBL-fold"/>
    <property type="match status" value="1"/>
</dbReference>
<dbReference type="PANTHER" id="PTHR42951">
    <property type="entry name" value="METALLO-BETA-LACTAMASE DOMAIN-CONTAINING"/>
    <property type="match status" value="1"/>
</dbReference>
<organism evidence="2 3">
    <name type="scientific">Streptomyces exfoliatus</name>
    <name type="common">Streptomyces hydrogenans</name>
    <dbReference type="NCBI Taxonomy" id="1905"/>
    <lineage>
        <taxon>Bacteria</taxon>
        <taxon>Bacillati</taxon>
        <taxon>Actinomycetota</taxon>
        <taxon>Actinomycetes</taxon>
        <taxon>Kitasatosporales</taxon>
        <taxon>Streptomycetaceae</taxon>
        <taxon>Streptomyces</taxon>
    </lineage>
</organism>
<comment type="caution">
    <text evidence="2">The sequence shown here is derived from an EMBL/GenBank/DDBJ whole genome shotgun (WGS) entry which is preliminary data.</text>
</comment>
<dbReference type="Gene3D" id="3.60.15.10">
    <property type="entry name" value="Ribonuclease Z/Hydroxyacylglutathione hydrolase-like"/>
    <property type="match status" value="1"/>
</dbReference>
<accession>A0ABV3D6W0</accession>
<reference evidence="2 3" key="1">
    <citation type="submission" date="2024-06" db="EMBL/GenBank/DDBJ databases">
        <title>The Natural Products Discovery Center: Release of the First 8490 Sequenced Strains for Exploring Actinobacteria Biosynthetic Diversity.</title>
        <authorList>
            <person name="Kalkreuter E."/>
            <person name="Kautsar S.A."/>
            <person name="Yang D."/>
            <person name="Bader C.D."/>
            <person name="Teijaro C.N."/>
            <person name="Fluegel L."/>
            <person name="Davis C.M."/>
            <person name="Simpson J.R."/>
            <person name="Lauterbach L."/>
            <person name="Steele A.D."/>
            <person name="Gui C."/>
            <person name="Meng S."/>
            <person name="Li G."/>
            <person name="Viehrig K."/>
            <person name="Ye F."/>
            <person name="Su P."/>
            <person name="Kiefer A.F."/>
            <person name="Nichols A."/>
            <person name="Cepeda A.J."/>
            <person name="Yan W."/>
            <person name="Fan B."/>
            <person name="Jiang Y."/>
            <person name="Adhikari A."/>
            <person name="Zheng C.-J."/>
            <person name="Schuster L."/>
            <person name="Cowan T.M."/>
            <person name="Smanski M.J."/>
            <person name="Chevrette M.G."/>
            <person name="De Carvalho L.P.S."/>
            <person name="Shen B."/>
        </authorList>
    </citation>
    <scope>NUCLEOTIDE SEQUENCE [LARGE SCALE GENOMIC DNA]</scope>
    <source>
        <strain evidence="2 3">NPDC045705</strain>
    </source>
</reference>
<dbReference type="Proteomes" id="UP001551210">
    <property type="component" value="Unassembled WGS sequence"/>
</dbReference>
<evidence type="ECO:0000313" key="3">
    <source>
        <dbReference type="Proteomes" id="UP001551210"/>
    </source>
</evidence>
<name>A0ABV3D6W0_STREX</name>
<dbReference type="SUPFAM" id="SSF56281">
    <property type="entry name" value="Metallo-hydrolase/oxidoreductase"/>
    <property type="match status" value="1"/>
</dbReference>
<proteinExistence type="predicted"/>
<dbReference type="InterPro" id="IPR050855">
    <property type="entry name" value="NDM-1-like"/>
</dbReference>
<sequence length="310" mass="33205">MSVTDPDASATDPYVVALAPGVHAFVQPDGGWCLNNAGFLGDARESLLVDTAATERRARLLRDAVLARGLPLPRTVVSTHHHGDHTYGNGVFLPEARIVGHENCRSEQLAAGHQLHLLWPRTDFGNVDIRPPSVTYRERLTLYVGDIEVRVVHPGTAHTTGDSIVHLPEQGVVFTGDLVFHGGTPFLPMGSLAGSLRALALLRSLDAPTVVPGHGRVTDPSAYDATERYLRWVRELAEEGYAKGATPLETARAAELGEFGAWRESERLVANLHRAYAELAGLPEGSPLDAVTVFGDMAAMNGGVPVACHA</sequence>
<dbReference type="InterPro" id="IPR036866">
    <property type="entry name" value="RibonucZ/Hydroxyglut_hydro"/>
</dbReference>
<dbReference type="EMBL" id="JBEZAM010000103">
    <property type="protein sequence ID" value="MEU7298216.1"/>
    <property type="molecule type" value="Genomic_DNA"/>
</dbReference>
<gene>
    <name evidence="2" type="ORF">AB0A76_34340</name>
</gene>
<feature type="domain" description="Metallo-beta-lactamase" evidence="1">
    <location>
        <begin position="34"/>
        <end position="214"/>
    </location>
</feature>
<evidence type="ECO:0000259" key="1">
    <source>
        <dbReference type="SMART" id="SM00849"/>
    </source>
</evidence>
<dbReference type="RefSeq" id="WP_359216874.1">
    <property type="nucleotide sequence ID" value="NZ_JBEZAM010000103.1"/>
</dbReference>
<dbReference type="SMART" id="SM00849">
    <property type="entry name" value="Lactamase_B"/>
    <property type="match status" value="1"/>
</dbReference>
<evidence type="ECO:0000313" key="2">
    <source>
        <dbReference type="EMBL" id="MEU7298216.1"/>
    </source>
</evidence>